<name>A0ACC1YR25_MELAZ</name>
<dbReference type="EMBL" id="CM051395">
    <property type="protein sequence ID" value="KAJ4726216.1"/>
    <property type="molecule type" value="Genomic_DNA"/>
</dbReference>
<evidence type="ECO:0000313" key="2">
    <source>
        <dbReference type="Proteomes" id="UP001164539"/>
    </source>
</evidence>
<proteinExistence type="predicted"/>
<comment type="caution">
    <text evidence="1">The sequence shown here is derived from an EMBL/GenBank/DDBJ whole genome shotgun (WGS) entry which is preliminary data.</text>
</comment>
<organism evidence="1 2">
    <name type="scientific">Melia azedarach</name>
    <name type="common">Chinaberry tree</name>
    <dbReference type="NCBI Taxonomy" id="155640"/>
    <lineage>
        <taxon>Eukaryota</taxon>
        <taxon>Viridiplantae</taxon>
        <taxon>Streptophyta</taxon>
        <taxon>Embryophyta</taxon>
        <taxon>Tracheophyta</taxon>
        <taxon>Spermatophyta</taxon>
        <taxon>Magnoliopsida</taxon>
        <taxon>eudicotyledons</taxon>
        <taxon>Gunneridae</taxon>
        <taxon>Pentapetalae</taxon>
        <taxon>rosids</taxon>
        <taxon>malvids</taxon>
        <taxon>Sapindales</taxon>
        <taxon>Meliaceae</taxon>
        <taxon>Melia</taxon>
    </lineage>
</organism>
<sequence>MDYEPDNPLPSLEHQAFENYFNVEAESMAAEGYETSNQVTLRYTALNVILENSKCFHFDAFIPYLAMNYFDRFISRHRVPNVLGLVRHDVELAALACLTLAWKMRDETFRFRFFMADKPLRDDYKDNILEMELHILNGLNWRMRAVTAICFSLFFAENIPVGKFIKRRTLNEIIIQSQGDIRFTQFRPSVIAASALLTACKFLYPNEYERCYRDLLAIRRIREEHLKLCLPETYEMCLKTQIDFERNEKSEGRPRPGIETRGTSSAISIKEPRQMISDIEGETESQSKPSSISQSAGKEPVQQIPQMKEEPGESETHPSLISSRPGKEPMQKIPQIEEEPGESEADSNLISSRPGKEPMQETSVTKEEPGGSKTDPSLFSRRPGKEPMQEMSEMEDPGESENEAGLSFELKWGLWIPENPMDMIIDSPLFRPPGDRTGGTLSRDYSAFVAQSKCCVLM</sequence>
<gene>
    <name evidence="1" type="ORF">OWV82_004963</name>
</gene>
<accession>A0ACC1YR25</accession>
<dbReference type="Proteomes" id="UP001164539">
    <property type="component" value="Chromosome 2"/>
</dbReference>
<keyword evidence="2" id="KW-1185">Reference proteome</keyword>
<evidence type="ECO:0000313" key="1">
    <source>
        <dbReference type="EMBL" id="KAJ4726216.1"/>
    </source>
</evidence>
<protein>
    <submittedName>
        <fullName evidence="1">Cyclin</fullName>
    </submittedName>
</protein>
<reference evidence="1 2" key="1">
    <citation type="journal article" date="2023" name="Science">
        <title>Complex scaffold remodeling in plant triterpene biosynthesis.</title>
        <authorList>
            <person name="De La Pena R."/>
            <person name="Hodgson H."/>
            <person name="Liu J.C."/>
            <person name="Stephenson M.J."/>
            <person name="Martin A.C."/>
            <person name="Owen C."/>
            <person name="Harkess A."/>
            <person name="Leebens-Mack J."/>
            <person name="Jimenez L.E."/>
            <person name="Osbourn A."/>
            <person name="Sattely E.S."/>
        </authorList>
    </citation>
    <scope>NUCLEOTIDE SEQUENCE [LARGE SCALE GENOMIC DNA]</scope>
    <source>
        <strain evidence="2">cv. JPN11</strain>
        <tissue evidence="1">Leaf</tissue>
    </source>
</reference>